<dbReference type="PANTHER" id="PTHR46182:SF2">
    <property type="entry name" value="FI19480P1"/>
    <property type="match status" value="1"/>
</dbReference>
<dbReference type="InterPro" id="IPR029865">
    <property type="entry name" value="KIAA0319-like"/>
</dbReference>
<proteinExistence type="predicted"/>
<feature type="non-terminal residue" evidence="3">
    <location>
        <position position="1"/>
    </location>
</feature>
<feature type="domain" description="PKD" evidence="2">
    <location>
        <begin position="222"/>
        <end position="311"/>
    </location>
</feature>
<gene>
    <name evidence="3" type="ORF">QUF54_10850</name>
</gene>
<evidence type="ECO:0000259" key="2">
    <source>
        <dbReference type="PROSITE" id="PS50093"/>
    </source>
</evidence>
<evidence type="ECO:0000256" key="1">
    <source>
        <dbReference type="SAM" id="SignalP"/>
    </source>
</evidence>
<dbReference type="CDD" id="cd00146">
    <property type="entry name" value="PKD"/>
    <property type="match status" value="1"/>
</dbReference>
<feature type="chain" id="PRO_5047335004" evidence="1">
    <location>
        <begin position="19"/>
        <end position="364"/>
    </location>
</feature>
<dbReference type="Gene3D" id="2.60.40.10">
    <property type="entry name" value="Immunoglobulins"/>
    <property type="match status" value="2"/>
</dbReference>
<dbReference type="InterPro" id="IPR000601">
    <property type="entry name" value="PKD_dom"/>
</dbReference>
<keyword evidence="1" id="KW-0732">Signal</keyword>
<reference evidence="3" key="1">
    <citation type="submission" date="2023-06" db="EMBL/GenBank/DDBJ databases">
        <title>Uncultivated large filamentous bacteria from sulfidic sediments reveal new species and different genomic features in energy metabolism and defense.</title>
        <authorList>
            <person name="Fonseca A."/>
        </authorList>
    </citation>
    <scope>NUCLEOTIDE SEQUENCE</scope>
    <source>
        <strain evidence="3">HSG4</strain>
    </source>
</reference>
<dbReference type="Pfam" id="PF18911">
    <property type="entry name" value="PKD_4"/>
    <property type="match status" value="1"/>
</dbReference>
<dbReference type="PROSITE" id="PS50093">
    <property type="entry name" value="PKD"/>
    <property type="match status" value="1"/>
</dbReference>
<dbReference type="InterPro" id="IPR035986">
    <property type="entry name" value="PKD_dom_sf"/>
</dbReference>
<evidence type="ECO:0000313" key="4">
    <source>
        <dbReference type="Proteomes" id="UP001171945"/>
    </source>
</evidence>
<sequence>FLRLVTVALVIFSAPLFAVDVFEGFENGQSGGFGENEQFFVHNDGYYVFRGDGTNTTSFVAWNGGSNPGGWAPEPNNSNYFKDFNVSVDAVWLGGANDSGYGLLVCIQKDRFGYPDNIRFAIDGAGESWYTISRPNSEGVEILIDWTRTPLITPNTSNHLSIAKRGNEFIFYINYTEVERLVIDGYLGGGIAMEASNFLDAAFDNFRIESLDSSPPQANIPPTAAFSISTTQGEAPLTVTLDASSSTDPDGTIVGYNWIATDGQERYTDQKRVNMTFSNVGTYTIGLVVTDDKGAKSTVVKKTVTVTAKPVPKVPPVANLSISPTNGEAPLTVSLNGSGSSDSDGTIVKYAWTASNGQQAFGEN</sequence>
<keyword evidence="4" id="KW-1185">Reference proteome</keyword>
<dbReference type="InterPro" id="IPR022409">
    <property type="entry name" value="PKD/Chitinase_dom"/>
</dbReference>
<evidence type="ECO:0000313" key="3">
    <source>
        <dbReference type="EMBL" id="MDM8563840.1"/>
    </source>
</evidence>
<dbReference type="Proteomes" id="UP001171945">
    <property type="component" value="Unassembled WGS sequence"/>
</dbReference>
<accession>A0ABT7VW87</accession>
<comment type="caution">
    <text evidence="3">The sequence shown here is derived from an EMBL/GenBank/DDBJ whole genome shotgun (WGS) entry which is preliminary data.</text>
</comment>
<feature type="signal peptide" evidence="1">
    <location>
        <begin position="1"/>
        <end position="18"/>
    </location>
</feature>
<dbReference type="EMBL" id="JAUCGM010000910">
    <property type="protein sequence ID" value="MDM8563840.1"/>
    <property type="molecule type" value="Genomic_DNA"/>
</dbReference>
<dbReference type="InterPro" id="IPR013783">
    <property type="entry name" value="Ig-like_fold"/>
</dbReference>
<dbReference type="SMART" id="SM00089">
    <property type="entry name" value="PKD"/>
    <property type="match status" value="1"/>
</dbReference>
<dbReference type="Gene3D" id="2.60.120.560">
    <property type="entry name" value="Exo-inulinase, domain 1"/>
    <property type="match status" value="1"/>
</dbReference>
<dbReference type="SUPFAM" id="SSF49299">
    <property type="entry name" value="PKD domain"/>
    <property type="match status" value="2"/>
</dbReference>
<dbReference type="PANTHER" id="PTHR46182">
    <property type="entry name" value="FI19480P1"/>
    <property type="match status" value="1"/>
</dbReference>
<name>A0ABT7VW87_9GAMM</name>
<organism evidence="3 4">
    <name type="scientific">Candidatus Marithioploca araucensis</name>
    <dbReference type="NCBI Taxonomy" id="70273"/>
    <lineage>
        <taxon>Bacteria</taxon>
        <taxon>Pseudomonadati</taxon>
        <taxon>Pseudomonadota</taxon>
        <taxon>Gammaproteobacteria</taxon>
        <taxon>Thiotrichales</taxon>
        <taxon>Thiotrichaceae</taxon>
        <taxon>Candidatus Marithioploca</taxon>
    </lineage>
</organism>
<protein>
    <submittedName>
        <fullName evidence="3">PKD domain-containing protein</fullName>
    </submittedName>
</protein>